<dbReference type="KEGG" id="knv:Pan216_16540"/>
<dbReference type="AlphaFoldDB" id="A0A518B1H6"/>
<dbReference type="Proteomes" id="UP000317093">
    <property type="component" value="Chromosome"/>
</dbReference>
<keyword evidence="2" id="KW-1185">Reference proteome</keyword>
<accession>A0A518B1H6</accession>
<name>A0A518B1H6_9BACT</name>
<organism evidence="1 2">
    <name type="scientific">Kolteria novifilia</name>
    <dbReference type="NCBI Taxonomy" id="2527975"/>
    <lineage>
        <taxon>Bacteria</taxon>
        <taxon>Pseudomonadati</taxon>
        <taxon>Planctomycetota</taxon>
        <taxon>Planctomycetia</taxon>
        <taxon>Kolteriales</taxon>
        <taxon>Kolteriaceae</taxon>
        <taxon>Kolteria</taxon>
    </lineage>
</organism>
<reference evidence="1 2" key="1">
    <citation type="submission" date="2019-02" db="EMBL/GenBank/DDBJ databases">
        <title>Deep-cultivation of Planctomycetes and their phenomic and genomic characterization uncovers novel biology.</title>
        <authorList>
            <person name="Wiegand S."/>
            <person name="Jogler M."/>
            <person name="Boedeker C."/>
            <person name="Pinto D."/>
            <person name="Vollmers J."/>
            <person name="Rivas-Marin E."/>
            <person name="Kohn T."/>
            <person name="Peeters S.H."/>
            <person name="Heuer A."/>
            <person name="Rast P."/>
            <person name="Oberbeckmann S."/>
            <person name="Bunk B."/>
            <person name="Jeske O."/>
            <person name="Meyerdierks A."/>
            <person name="Storesund J.E."/>
            <person name="Kallscheuer N."/>
            <person name="Luecker S."/>
            <person name="Lage O.M."/>
            <person name="Pohl T."/>
            <person name="Merkel B.J."/>
            <person name="Hornburger P."/>
            <person name="Mueller R.-W."/>
            <person name="Bruemmer F."/>
            <person name="Labrenz M."/>
            <person name="Spormann A.M."/>
            <person name="Op den Camp H."/>
            <person name="Overmann J."/>
            <person name="Amann R."/>
            <person name="Jetten M.S.M."/>
            <person name="Mascher T."/>
            <person name="Medema M.H."/>
            <person name="Devos D.P."/>
            <person name="Kaster A.-K."/>
            <person name="Ovreas L."/>
            <person name="Rohde M."/>
            <person name="Galperin M.Y."/>
            <person name="Jogler C."/>
        </authorList>
    </citation>
    <scope>NUCLEOTIDE SEQUENCE [LARGE SCALE GENOMIC DNA]</scope>
    <source>
        <strain evidence="1 2">Pan216</strain>
    </source>
</reference>
<evidence type="ECO:0000313" key="2">
    <source>
        <dbReference type="Proteomes" id="UP000317093"/>
    </source>
</evidence>
<sequence length="67" mass="7037">MDTLEGASPAQPSGRTENAVCWECGERLVCNEYVVCCTGTLFHVCPECEAKLNGSDESPEGTGPAEG</sequence>
<proteinExistence type="predicted"/>
<evidence type="ECO:0000313" key="1">
    <source>
        <dbReference type="EMBL" id="QDU60802.1"/>
    </source>
</evidence>
<gene>
    <name evidence="1" type="ORF">Pan216_16540</name>
</gene>
<dbReference type="RefSeq" id="WP_419193388.1">
    <property type="nucleotide sequence ID" value="NZ_CP036279.1"/>
</dbReference>
<protein>
    <submittedName>
        <fullName evidence="1">Uncharacterized protein</fullName>
    </submittedName>
</protein>
<dbReference type="EMBL" id="CP036279">
    <property type="protein sequence ID" value="QDU60802.1"/>
    <property type="molecule type" value="Genomic_DNA"/>
</dbReference>